<dbReference type="PANTHER" id="PTHR47739">
    <property type="entry name" value="TRNA1(VAL) (ADENINE(37)-N6)-METHYLTRANSFERASE"/>
    <property type="match status" value="1"/>
</dbReference>
<evidence type="ECO:0000313" key="2">
    <source>
        <dbReference type="Proteomes" id="UP000694001"/>
    </source>
</evidence>
<proteinExistence type="predicted"/>
<dbReference type="Proteomes" id="UP000694001">
    <property type="component" value="Chromosome"/>
</dbReference>
<evidence type="ECO:0008006" key="3">
    <source>
        <dbReference type="Google" id="ProtNLM"/>
    </source>
</evidence>
<sequence>MSEAVEARAETLLGGRVRIDQTGAGLRATIDPVLLAAAVPAEPGEAVLEAGTGIGTASLCLLARVPGARAVGIERDPLQAARAEANAALNGWSDRFAAIAGDITDRATERAAARHGPYAHAMANPPWFSSGNEPAEPGRRLAKHAGEADLGHWVGVLARRVAPRGSVTLILPPALLPQALSGFAAAGIGSPTLFPLWPRAGREAKRLLLSGRKGGRSPCRVLAGLVLHREEGGFTAAAEAVLRHGEQLPLL</sequence>
<keyword evidence="2" id="KW-1185">Reference proteome</keyword>
<gene>
    <name evidence="1" type="ORF">KO353_03550</name>
</gene>
<dbReference type="PANTHER" id="PTHR47739:SF1">
    <property type="entry name" value="TRNA1(VAL) (ADENINE(37)-N6)-METHYLTRANSFERASE"/>
    <property type="match status" value="1"/>
</dbReference>
<dbReference type="RefSeq" id="WP_218286383.1">
    <property type="nucleotide sequence ID" value="NZ_CP076448.1"/>
</dbReference>
<accession>A0A975YKC2</accession>
<evidence type="ECO:0000313" key="1">
    <source>
        <dbReference type="EMBL" id="QXM25327.1"/>
    </source>
</evidence>
<dbReference type="KEGG" id="elio:KO353_03550"/>
<organism evidence="1 2">
    <name type="scientific">Elioraea tepida</name>
    <dbReference type="NCBI Taxonomy" id="2843330"/>
    <lineage>
        <taxon>Bacteria</taxon>
        <taxon>Pseudomonadati</taxon>
        <taxon>Pseudomonadota</taxon>
        <taxon>Alphaproteobacteria</taxon>
        <taxon>Acetobacterales</taxon>
        <taxon>Elioraeaceae</taxon>
        <taxon>Elioraea</taxon>
    </lineage>
</organism>
<dbReference type="CDD" id="cd02440">
    <property type="entry name" value="AdoMet_MTases"/>
    <property type="match status" value="1"/>
</dbReference>
<dbReference type="AlphaFoldDB" id="A0A975YKC2"/>
<dbReference type="InterPro" id="IPR050210">
    <property type="entry name" value="tRNA_Adenine-N(6)_MTase"/>
</dbReference>
<protein>
    <recommendedName>
        <fullName evidence="3">Methyltransferase</fullName>
    </recommendedName>
</protein>
<reference evidence="1" key="1">
    <citation type="submission" date="2021-06" db="EMBL/GenBank/DDBJ databases">
        <title>Elioraea tepida, sp. nov., a moderately thermophilic aerobic anoxygenic phototrophic bacterium isolated from an alkaline siliceous hot spring mat community in Yellowstone National Park, WY, USA.</title>
        <authorList>
            <person name="Saini M.K."/>
            <person name="Yoshida S."/>
            <person name="Sebastian A."/>
            <person name="Hirose S."/>
            <person name="Hara E."/>
            <person name="Tamaki H."/>
            <person name="Soulier N.T."/>
            <person name="Albert I."/>
            <person name="Hanada S."/>
            <person name="Bryant D.A."/>
            <person name="Tank M."/>
        </authorList>
    </citation>
    <scope>NUCLEOTIDE SEQUENCE</scope>
    <source>
        <strain evidence="1">MS-P2</strain>
    </source>
</reference>
<dbReference type="EMBL" id="CP076448">
    <property type="protein sequence ID" value="QXM25327.1"/>
    <property type="molecule type" value="Genomic_DNA"/>
</dbReference>
<name>A0A975YKC2_9PROT</name>